<proteinExistence type="inferred from homology"/>
<keyword evidence="5 8" id="KW-0648">Protein biosynthesis</keyword>
<comment type="subcellular location">
    <subcellularLocation>
        <location evidence="8">Cytoplasm</location>
    </subcellularLocation>
</comment>
<keyword evidence="3 8" id="KW-0547">Nucleotide-binding</keyword>
<evidence type="ECO:0000256" key="2">
    <source>
        <dbReference type="ARBA" id="ARBA00022598"/>
    </source>
</evidence>
<reference evidence="9 10" key="1">
    <citation type="journal article" date="2010" name="BMC Genomics">
        <title>Comparative genomics and proteomics of Helicobacter mustelae, an ulcerogenic and carcinogenic gastric pathogen.</title>
        <authorList>
            <person name="O'Toole P.W."/>
            <person name="Snelling W.J."/>
            <person name="Canchaya C."/>
            <person name="Forde B.M."/>
            <person name="Hardie K.R."/>
            <person name="Josenhans C."/>
            <person name="Graham R.L.J."/>
            <person name="McMullan G."/>
            <person name="Parkhill J."/>
            <person name="Belda E."/>
            <person name="Bentley S.D."/>
        </authorList>
    </citation>
    <scope>NUCLEOTIDE SEQUENCE [LARGE SCALE GENOMIC DNA]</scope>
    <source>
        <strain evidence="10">ATCC 43772 / LMG 18044 / NCTC 12198 / 12198</strain>
    </source>
</reference>
<organism evidence="9 10">
    <name type="scientific">Helicobacter mustelae (strain ATCC 43772 / CCUG 25715 / CIP 103759 / LMG 18044 / NCTC 12198 / R85-136P)</name>
    <name type="common">Campylobacter mustelae</name>
    <dbReference type="NCBI Taxonomy" id="679897"/>
    <lineage>
        <taxon>Bacteria</taxon>
        <taxon>Pseudomonadati</taxon>
        <taxon>Campylobacterota</taxon>
        <taxon>Epsilonproteobacteria</taxon>
        <taxon>Campylobacterales</taxon>
        <taxon>Helicobacteraceae</taxon>
        <taxon>Helicobacter</taxon>
    </lineage>
</organism>
<dbReference type="GO" id="GO:0004820">
    <property type="term" value="F:glycine-tRNA ligase activity"/>
    <property type="evidence" value="ECO:0007669"/>
    <property type="project" value="UniProtKB-UniRule"/>
</dbReference>
<evidence type="ECO:0000256" key="5">
    <source>
        <dbReference type="ARBA" id="ARBA00022917"/>
    </source>
</evidence>
<name>D3UHP7_HELM1</name>
<keyword evidence="10" id="KW-1185">Reference proteome</keyword>
<dbReference type="PANTHER" id="PTHR30075:SF2">
    <property type="entry name" value="GLYCINE--TRNA LIGASE, CHLOROPLASTIC_MITOCHONDRIAL 2"/>
    <property type="match status" value="1"/>
</dbReference>
<comment type="catalytic activity">
    <reaction evidence="7 8">
        <text>tRNA(Gly) + glycine + ATP = glycyl-tRNA(Gly) + AMP + diphosphate</text>
        <dbReference type="Rhea" id="RHEA:16013"/>
        <dbReference type="Rhea" id="RHEA-COMP:9664"/>
        <dbReference type="Rhea" id="RHEA-COMP:9683"/>
        <dbReference type="ChEBI" id="CHEBI:30616"/>
        <dbReference type="ChEBI" id="CHEBI:33019"/>
        <dbReference type="ChEBI" id="CHEBI:57305"/>
        <dbReference type="ChEBI" id="CHEBI:78442"/>
        <dbReference type="ChEBI" id="CHEBI:78522"/>
        <dbReference type="ChEBI" id="CHEBI:456215"/>
        <dbReference type="EC" id="6.1.1.14"/>
    </reaction>
</comment>
<dbReference type="Pfam" id="PF02092">
    <property type="entry name" value="tRNA_synt_2f"/>
    <property type="match status" value="1"/>
</dbReference>
<dbReference type="InterPro" id="IPR015944">
    <property type="entry name" value="Gly-tRNA-synth_bsu"/>
</dbReference>
<dbReference type="PRINTS" id="PR01045">
    <property type="entry name" value="TRNASYNTHGB"/>
</dbReference>
<dbReference type="eggNOG" id="COG0751">
    <property type="taxonomic scope" value="Bacteria"/>
</dbReference>
<dbReference type="PROSITE" id="PS50861">
    <property type="entry name" value="AA_TRNA_LIGASE_II_GLYAB"/>
    <property type="match status" value="1"/>
</dbReference>
<sequence>MVSELFIEIFVEELPALPFLREFKNFATKWQEALQRHSIPPIQTQFFYTPRRIVLFCEQFPIRTQEEKKEIFGPPVDVAFEKGDKNAPLTAAGEAFLKKNHLQIEQLCYAQKGGKEVLFSLQVQEGVSLTEILPQILKSFLQSLHFGKHMRWGNVTEDFIRPIRNIMIFLGEEFVPFVGYGIEARPQTKLHRDFGLDWQEVKNFADYCKKLNEGGVILDQEERREKILSSIISLEKSQNIAVEVDGELLDEVVAITEYPQVILGHFEERFLELPKEVIITSMKENQRYFAVYQDKSLQHLKNHFVMVSNSTSKDEGIIVLGNQKVLRARLEDAMFFYHNDCKKGLSNAGLEKLLFIEGAGSMQDKVKREQKIAEFLIQRFDCQELSAKKAQILECIELSKADLLSEMVYEFSNLQGVMGYYYALVIKKDPSIALGIKEQYLPLGEHSALPSTPFSAIVALAHKFDNILTLFSVGKIPTGSKDPFALRRAANGILRIILQESFDFDLEQDLAKMLRILDLDLSQTQKIATFFIERMDGLLQQNRALLKSVLATNEENICRIFDKAHALGEIFTGDGIEQGELVATFKRVANILKSKIPLGEISQELLIEEAEQTLYHDFLQVCAKNESGDYLIRLKNLCGLKGSLDDFFDKVMVNVENPALKQNRIQLIAHIYEEFLQIADIKEIHLTK</sequence>
<dbReference type="Proteomes" id="UP000001522">
    <property type="component" value="Chromosome"/>
</dbReference>
<dbReference type="PANTHER" id="PTHR30075">
    <property type="entry name" value="GLYCYL-TRNA SYNTHETASE"/>
    <property type="match status" value="1"/>
</dbReference>
<dbReference type="GO" id="GO:0005524">
    <property type="term" value="F:ATP binding"/>
    <property type="evidence" value="ECO:0007669"/>
    <property type="project" value="UniProtKB-UniRule"/>
</dbReference>
<dbReference type="NCBIfam" id="TIGR00211">
    <property type="entry name" value="glyS"/>
    <property type="match status" value="1"/>
</dbReference>
<comment type="subunit">
    <text evidence="8">Tetramer of two alpha and two beta subunits.</text>
</comment>
<accession>D3UHP7</accession>
<dbReference type="AlphaFoldDB" id="D3UHP7"/>
<dbReference type="GO" id="GO:0005829">
    <property type="term" value="C:cytosol"/>
    <property type="evidence" value="ECO:0007669"/>
    <property type="project" value="TreeGrafter"/>
</dbReference>
<dbReference type="InterPro" id="IPR006194">
    <property type="entry name" value="Gly-tRNA-synth_heterodimer"/>
</dbReference>
<evidence type="ECO:0000256" key="6">
    <source>
        <dbReference type="ARBA" id="ARBA00023146"/>
    </source>
</evidence>
<dbReference type="HAMAP" id="MF_00255">
    <property type="entry name" value="Gly_tRNA_synth_beta"/>
    <property type="match status" value="1"/>
</dbReference>
<comment type="similarity">
    <text evidence="1 8">Belongs to the class-II aminoacyl-tRNA synthetase family.</text>
</comment>
<dbReference type="HOGENOM" id="CLU_007220_2_2_7"/>
<evidence type="ECO:0000256" key="4">
    <source>
        <dbReference type="ARBA" id="ARBA00022840"/>
    </source>
</evidence>
<dbReference type="RefSeq" id="WP_013023097.1">
    <property type="nucleotide sequence ID" value="NC_013949.1"/>
</dbReference>
<keyword evidence="2 8" id="KW-0436">Ligase</keyword>
<protein>
    <recommendedName>
        <fullName evidence="8">Glycine--tRNA ligase beta subunit</fullName>
        <ecNumber evidence="8">6.1.1.14</ecNumber>
    </recommendedName>
    <alternativeName>
        <fullName evidence="8">Glycyl-tRNA synthetase beta subunit</fullName>
        <shortName evidence="8">GlyRS</shortName>
    </alternativeName>
</protein>
<evidence type="ECO:0000256" key="8">
    <source>
        <dbReference type="HAMAP-Rule" id="MF_00255"/>
    </source>
</evidence>
<dbReference type="EMBL" id="FN555004">
    <property type="protein sequence ID" value="CBG40019.1"/>
    <property type="molecule type" value="Genomic_DNA"/>
</dbReference>
<keyword evidence="8" id="KW-0963">Cytoplasm</keyword>
<dbReference type="STRING" id="679897.HMU07620"/>
<keyword evidence="6 8" id="KW-0030">Aminoacyl-tRNA synthetase</keyword>
<dbReference type="EC" id="6.1.1.14" evidence="8"/>
<dbReference type="KEGG" id="hms:HMU07620"/>
<evidence type="ECO:0000313" key="9">
    <source>
        <dbReference type="EMBL" id="CBG40019.1"/>
    </source>
</evidence>
<evidence type="ECO:0000256" key="3">
    <source>
        <dbReference type="ARBA" id="ARBA00022741"/>
    </source>
</evidence>
<gene>
    <name evidence="8 9" type="primary">glyS</name>
    <name evidence="9" type="ordered locus">HMU07620</name>
</gene>
<evidence type="ECO:0000256" key="1">
    <source>
        <dbReference type="ARBA" id="ARBA00008226"/>
    </source>
</evidence>
<dbReference type="GO" id="GO:0006426">
    <property type="term" value="P:glycyl-tRNA aminoacylation"/>
    <property type="evidence" value="ECO:0007669"/>
    <property type="project" value="UniProtKB-UniRule"/>
</dbReference>
<evidence type="ECO:0000313" key="10">
    <source>
        <dbReference type="Proteomes" id="UP000001522"/>
    </source>
</evidence>
<evidence type="ECO:0000256" key="7">
    <source>
        <dbReference type="ARBA" id="ARBA00047937"/>
    </source>
</evidence>
<keyword evidence="4 8" id="KW-0067">ATP-binding</keyword>